<dbReference type="GO" id="GO:0080043">
    <property type="term" value="F:quercetin 3-O-glucosyltransferase activity"/>
    <property type="evidence" value="ECO:0007669"/>
    <property type="project" value="TreeGrafter"/>
</dbReference>
<keyword evidence="2" id="KW-0808">Transferase</keyword>
<keyword evidence="4" id="KW-1185">Reference proteome</keyword>
<dbReference type="OrthoDB" id="5835829at2759"/>
<dbReference type="Proteomes" id="UP001141806">
    <property type="component" value="Unassembled WGS sequence"/>
</dbReference>
<dbReference type="Pfam" id="PF00201">
    <property type="entry name" value="UDPGT"/>
    <property type="match status" value="1"/>
</dbReference>
<dbReference type="PANTHER" id="PTHR11926">
    <property type="entry name" value="GLUCOSYL/GLUCURONOSYL TRANSFERASES"/>
    <property type="match status" value="1"/>
</dbReference>
<sequence length="398" mass="44309">MNQPHFLVVTFPAQGHINPGLQFAKRLVATGARVTFATSASVHRRMSNTSIIPNDLTVAPFCDDFDYIKTDDDIEHFLSELKHHGSQTLTDLVLDLANKASPVTCIVYTLLLPWVADLALKLFVPCCLLWIQPATVLDIYYYYFNGYADLMANRTDPSYSVELPGLPILTCRDIPSFFLPSNTYAFVLKAFQEQLEKLEQETKVQVLVNTYDALEPQGLKAIEKFNLVAIGPLIPSAFLDGKDPSDKSFGADLFKGSKDYIDWLNSKPNSSVVYVSFGSIAMLPKKQMEAMANGLLQSRRPFLWVIRRSENGTENEENKILDQLEELNEQGLIVPWCSQVEVLSHASVGCFVTHCGWNSTLESVATGVPVVAFPQWTDTTHECEANPRCVEDGSKGEG</sequence>
<evidence type="ECO:0000256" key="1">
    <source>
        <dbReference type="ARBA" id="ARBA00009995"/>
    </source>
</evidence>
<accession>A0A9Q0QQE7</accession>
<comment type="caution">
    <text evidence="3">The sequence shown here is derived from an EMBL/GenBank/DDBJ whole genome shotgun (WGS) entry which is preliminary data.</text>
</comment>
<evidence type="ECO:0008006" key="5">
    <source>
        <dbReference type="Google" id="ProtNLM"/>
    </source>
</evidence>
<dbReference type="AlphaFoldDB" id="A0A9Q0QQE7"/>
<proteinExistence type="inferred from homology"/>
<reference evidence="3" key="1">
    <citation type="journal article" date="2023" name="Plant J.">
        <title>The genome of the king protea, Protea cynaroides.</title>
        <authorList>
            <person name="Chang J."/>
            <person name="Duong T.A."/>
            <person name="Schoeman C."/>
            <person name="Ma X."/>
            <person name="Roodt D."/>
            <person name="Barker N."/>
            <person name="Li Z."/>
            <person name="Van de Peer Y."/>
            <person name="Mizrachi E."/>
        </authorList>
    </citation>
    <scope>NUCLEOTIDE SEQUENCE</scope>
    <source>
        <tissue evidence="3">Young leaves</tissue>
    </source>
</reference>
<dbReference type="GO" id="GO:0080044">
    <property type="term" value="F:quercetin 7-O-glucosyltransferase activity"/>
    <property type="evidence" value="ECO:0007669"/>
    <property type="project" value="TreeGrafter"/>
</dbReference>
<organism evidence="3 4">
    <name type="scientific">Protea cynaroides</name>
    <dbReference type="NCBI Taxonomy" id="273540"/>
    <lineage>
        <taxon>Eukaryota</taxon>
        <taxon>Viridiplantae</taxon>
        <taxon>Streptophyta</taxon>
        <taxon>Embryophyta</taxon>
        <taxon>Tracheophyta</taxon>
        <taxon>Spermatophyta</taxon>
        <taxon>Magnoliopsida</taxon>
        <taxon>Proteales</taxon>
        <taxon>Proteaceae</taxon>
        <taxon>Protea</taxon>
    </lineage>
</organism>
<gene>
    <name evidence="3" type="ORF">NE237_014798</name>
</gene>
<evidence type="ECO:0000313" key="4">
    <source>
        <dbReference type="Proteomes" id="UP001141806"/>
    </source>
</evidence>
<dbReference type="SUPFAM" id="SSF53756">
    <property type="entry name" value="UDP-Glycosyltransferase/glycogen phosphorylase"/>
    <property type="match status" value="1"/>
</dbReference>
<dbReference type="InterPro" id="IPR002213">
    <property type="entry name" value="UDP_glucos_trans"/>
</dbReference>
<evidence type="ECO:0000256" key="2">
    <source>
        <dbReference type="ARBA" id="ARBA00022679"/>
    </source>
</evidence>
<dbReference type="Gene3D" id="3.40.50.2000">
    <property type="entry name" value="Glycogen Phosphorylase B"/>
    <property type="match status" value="2"/>
</dbReference>
<evidence type="ECO:0000313" key="3">
    <source>
        <dbReference type="EMBL" id="KAJ4968097.1"/>
    </source>
</evidence>
<dbReference type="PANTHER" id="PTHR11926:SF870">
    <property type="entry name" value="UDP-GLYCOSYLTRANSFERASE 75B1"/>
    <property type="match status" value="1"/>
</dbReference>
<dbReference type="CDD" id="cd03784">
    <property type="entry name" value="GT1_Gtf-like"/>
    <property type="match status" value="1"/>
</dbReference>
<dbReference type="EMBL" id="JAMYWD010000006">
    <property type="protein sequence ID" value="KAJ4968097.1"/>
    <property type="molecule type" value="Genomic_DNA"/>
</dbReference>
<name>A0A9Q0QQE7_9MAGN</name>
<protein>
    <recommendedName>
        <fullName evidence="5">Glycosyltransferase</fullName>
    </recommendedName>
</protein>
<comment type="similarity">
    <text evidence="1">Belongs to the UDP-glycosyltransferase family.</text>
</comment>